<dbReference type="AlphaFoldDB" id="A0A1H0PW84"/>
<dbReference type="Pfam" id="PF02591">
    <property type="entry name" value="Zn_ribbon_9"/>
    <property type="match status" value="1"/>
</dbReference>
<gene>
    <name evidence="4" type="ORF">SAMN04489867_1401</name>
</gene>
<evidence type="ECO:0000256" key="1">
    <source>
        <dbReference type="SAM" id="Coils"/>
    </source>
</evidence>
<dbReference type="PANTHER" id="PTHR39082">
    <property type="entry name" value="PHOSPHOLIPASE C-BETA-2-RELATED"/>
    <property type="match status" value="1"/>
</dbReference>
<dbReference type="PANTHER" id="PTHR39082:SF1">
    <property type="entry name" value="SCAVENGER RECEPTOR CLASS A MEMBER 3"/>
    <property type="match status" value="1"/>
</dbReference>
<feature type="domain" description="CT398-like coiled coil hairpin" evidence="3">
    <location>
        <begin position="31"/>
        <end position="210"/>
    </location>
</feature>
<dbReference type="InterPro" id="IPR003743">
    <property type="entry name" value="Zf-RING_7"/>
</dbReference>
<evidence type="ECO:0000313" key="5">
    <source>
        <dbReference type="Proteomes" id="UP000199077"/>
    </source>
</evidence>
<accession>A0A1H0PW84</accession>
<dbReference type="InterPro" id="IPR052376">
    <property type="entry name" value="Oxidative_Scav/Glycosyltrans"/>
</dbReference>
<proteinExistence type="predicted"/>
<dbReference type="EMBL" id="LT629711">
    <property type="protein sequence ID" value="SDP09427.1"/>
    <property type="molecule type" value="Genomic_DNA"/>
</dbReference>
<keyword evidence="1" id="KW-0175">Coiled coil</keyword>
<organism evidence="4 5">
    <name type="scientific">Pedococcus dokdonensis</name>
    <dbReference type="NCBI Taxonomy" id="443156"/>
    <lineage>
        <taxon>Bacteria</taxon>
        <taxon>Bacillati</taxon>
        <taxon>Actinomycetota</taxon>
        <taxon>Actinomycetes</taxon>
        <taxon>Micrococcales</taxon>
        <taxon>Intrasporangiaceae</taxon>
        <taxon>Pedococcus</taxon>
    </lineage>
</organism>
<dbReference type="Proteomes" id="UP000199077">
    <property type="component" value="Chromosome I"/>
</dbReference>
<dbReference type="InterPro" id="IPR056003">
    <property type="entry name" value="CT398_CC_hairpin"/>
</dbReference>
<evidence type="ECO:0000313" key="4">
    <source>
        <dbReference type="EMBL" id="SDP09427.1"/>
    </source>
</evidence>
<feature type="domain" description="C4-type zinc ribbon" evidence="2">
    <location>
        <begin position="221"/>
        <end position="255"/>
    </location>
</feature>
<evidence type="ECO:0000259" key="3">
    <source>
        <dbReference type="Pfam" id="PF24481"/>
    </source>
</evidence>
<evidence type="ECO:0000259" key="2">
    <source>
        <dbReference type="Pfam" id="PF02591"/>
    </source>
</evidence>
<dbReference type="STRING" id="443156.SAMN04489867_1401"/>
<feature type="coiled-coil region" evidence="1">
    <location>
        <begin position="54"/>
        <end position="168"/>
    </location>
</feature>
<dbReference type="Pfam" id="PF24481">
    <property type="entry name" value="CT398_CC"/>
    <property type="match status" value="1"/>
</dbReference>
<dbReference type="Gene3D" id="1.10.287.1490">
    <property type="match status" value="1"/>
</dbReference>
<reference evidence="5" key="1">
    <citation type="submission" date="2016-10" db="EMBL/GenBank/DDBJ databases">
        <authorList>
            <person name="Varghese N."/>
            <person name="Submissions S."/>
        </authorList>
    </citation>
    <scope>NUCLEOTIDE SEQUENCE [LARGE SCALE GENOMIC DNA]</scope>
    <source>
        <strain evidence="5">DSM 22329</strain>
    </source>
</reference>
<name>A0A1H0PW84_9MICO</name>
<keyword evidence="5" id="KW-1185">Reference proteome</keyword>
<protein>
    <submittedName>
        <fullName evidence="4">Uncharacterized protein</fullName>
    </submittedName>
</protein>
<sequence length="263" mass="29139">MGLRGRRRIARWPWRYVLKADPSRQWRLLDLQAIDTRLDQIGHARKSLPEHARLAELETKAEGLDSLLVRARTELGDIQREVAKAEADVQLVRDRAARDQSRLDAGTGTAKDLQAIQHELASLVRRQSELEDVELEVMERAEDAESAVTQLEAERATLTEQLTAATESRDAALADLDAEAVRVAAPRADIVAGVGDDLVALYDKIRAQSGGLAAAPLRQRRCGGCQLELNNVDMNRIKAAPADELLRCEECRRILVRTAESGL</sequence>